<organism evidence="2 3">
    <name type="scientific">Friedmanniomyces endolithicus</name>
    <dbReference type="NCBI Taxonomy" id="329885"/>
    <lineage>
        <taxon>Eukaryota</taxon>
        <taxon>Fungi</taxon>
        <taxon>Dikarya</taxon>
        <taxon>Ascomycota</taxon>
        <taxon>Pezizomycotina</taxon>
        <taxon>Dothideomycetes</taxon>
        <taxon>Dothideomycetidae</taxon>
        <taxon>Mycosphaerellales</taxon>
        <taxon>Teratosphaeriaceae</taxon>
        <taxon>Friedmanniomyces</taxon>
    </lineage>
</organism>
<proteinExistence type="predicted"/>
<evidence type="ECO:0000313" key="3">
    <source>
        <dbReference type="Proteomes" id="UP001168146"/>
    </source>
</evidence>
<dbReference type="AlphaFoldDB" id="A0AAN6FQ31"/>
<accession>A0AAN6FQ31</accession>
<name>A0AAN6FQ31_9PEZI</name>
<protein>
    <submittedName>
        <fullName evidence="2">Uncharacterized protein</fullName>
    </submittedName>
</protein>
<dbReference type="Proteomes" id="UP001168146">
    <property type="component" value="Unassembled WGS sequence"/>
</dbReference>
<evidence type="ECO:0000256" key="1">
    <source>
        <dbReference type="SAM" id="MobiDB-lite"/>
    </source>
</evidence>
<reference evidence="2" key="1">
    <citation type="submission" date="2021-12" db="EMBL/GenBank/DDBJ databases">
        <title>Black yeast isolated from Biological Soil Crust.</title>
        <authorList>
            <person name="Kurbessoian T."/>
        </authorList>
    </citation>
    <scope>NUCLEOTIDE SEQUENCE</scope>
    <source>
        <strain evidence="2">CCFEE 5208</strain>
    </source>
</reference>
<gene>
    <name evidence="2" type="ORF">LTR82_007505</name>
</gene>
<feature type="region of interest" description="Disordered" evidence="1">
    <location>
        <begin position="1"/>
        <end position="28"/>
    </location>
</feature>
<sequence length="219" mass="24076">MSRKKKTKPTEAATQHPPHQPEPNTRLGVLITPRTGEEIGHPDSSDAFATLSTTTIPLELFATQPWIPCPVTHALGLPLKVTRWPSTNSRVPNNLALGLFLNPDPDAEAFGTIRFRRMDGAVVVVREGEGEGEEVGEREVEIVLSYLSGLAAGITGFVRGEREKVEAEEGEEGNVEVLSGRARRARELAERVLTPRAFREYAKGRVVKEGLGKQYECVR</sequence>
<comment type="caution">
    <text evidence="2">The sequence shown here is derived from an EMBL/GenBank/DDBJ whole genome shotgun (WGS) entry which is preliminary data.</text>
</comment>
<dbReference type="EMBL" id="JASUXU010000020">
    <property type="protein sequence ID" value="KAK0321537.1"/>
    <property type="molecule type" value="Genomic_DNA"/>
</dbReference>
<evidence type="ECO:0000313" key="2">
    <source>
        <dbReference type="EMBL" id="KAK0321537.1"/>
    </source>
</evidence>